<protein>
    <submittedName>
        <fullName evidence="1">Uncharacterized protein</fullName>
    </submittedName>
</protein>
<name>A7B610_MEDG7</name>
<proteinExistence type="predicted"/>
<gene>
    <name evidence="1" type="ORF">RUMGNA_03021</name>
</gene>
<sequence>MNKEKYDRQQTIDYISVIFRTGLPAAIRQYSDVAK</sequence>
<dbReference type="EMBL" id="AAYG02000027">
    <property type="protein sequence ID" value="EDN76562.1"/>
    <property type="molecule type" value="Genomic_DNA"/>
</dbReference>
<accession>A7B610</accession>
<reference evidence="1 2" key="2">
    <citation type="submission" date="2007-06" db="EMBL/GenBank/DDBJ databases">
        <title>Draft genome sequence of Ruminococcus gnavus (ATCC 29149).</title>
        <authorList>
            <person name="Sudarsanam P."/>
            <person name="Ley R."/>
            <person name="Guruge J."/>
            <person name="Turnbaugh P.J."/>
            <person name="Mahowald M."/>
            <person name="Liep D."/>
            <person name="Gordon J."/>
        </authorList>
    </citation>
    <scope>NUCLEOTIDE SEQUENCE [LARGE SCALE GENOMIC DNA]</scope>
    <source>
        <strain evidence="1 2">ATCC 29149</strain>
    </source>
</reference>
<organism evidence="1 2">
    <name type="scientific">Mediterraneibacter gnavus (strain ATCC 29149 / DSM 114966 / JCM 6515 / VPI C7-9)</name>
    <name type="common">Ruminococcus gnavus</name>
    <dbReference type="NCBI Taxonomy" id="411470"/>
    <lineage>
        <taxon>Bacteria</taxon>
        <taxon>Bacillati</taxon>
        <taxon>Bacillota</taxon>
        <taxon>Clostridia</taxon>
        <taxon>Lachnospirales</taxon>
        <taxon>Lachnospiraceae</taxon>
        <taxon>Mediterraneibacter</taxon>
    </lineage>
</organism>
<dbReference type="Proteomes" id="UP000004410">
    <property type="component" value="Unassembled WGS sequence"/>
</dbReference>
<evidence type="ECO:0000313" key="2">
    <source>
        <dbReference type="Proteomes" id="UP000004410"/>
    </source>
</evidence>
<evidence type="ECO:0000313" key="1">
    <source>
        <dbReference type="EMBL" id="EDN76562.1"/>
    </source>
</evidence>
<reference evidence="1 2" key="1">
    <citation type="submission" date="2007-04" db="EMBL/GenBank/DDBJ databases">
        <authorList>
            <person name="Fulton L."/>
            <person name="Clifton S."/>
            <person name="Fulton B."/>
            <person name="Xu J."/>
            <person name="Minx P."/>
            <person name="Pepin K.H."/>
            <person name="Johnson M."/>
            <person name="Thiruvilangam P."/>
            <person name="Bhonagiri V."/>
            <person name="Nash W.E."/>
            <person name="Mardis E.R."/>
            <person name="Wilson R.K."/>
        </authorList>
    </citation>
    <scope>NUCLEOTIDE SEQUENCE [LARGE SCALE GENOMIC DNA]</scope>
    <source>
        <strain evidence="1 2">ATCC 29149</strain>
    </source>
</reference>
<dbReference type="AlphaFoldDB" id="A7B610"/>
<comment type="caution">
    <text evidence="1">The sequence shown here is derived from an EMBL/GenBank/DDBJ whole genome shotgun (WGS) entry which is preliminary data.</text>
</comment>
<dbReference type="PaxDb" id="411470-RUMGNA_03021"/>